<gene>
    <name evidence="1" type="ORF">AFUS01_LOCUS1500</name>
</gene>
<evidence type="ECO:0000313" key="1">
    <source>
        <dbReference type="EMBL" id="CAG7663209.1"/>
    </source>
</evidence>
<accession>A0A8J2J3Q7</accession>
<dbReference type="Proteomes" id="UP000708208">
    <property type="component" value="Unassembled WGS sequence"/>
</dbReference>
<protein>
    <submittedName>
        <fullName evidence="1">Uncharacterized protein</fullName>
    </submittedName>
</protein>
<organism evidence="1 2">
    <name type="scientific">Allacma fusca</name>
    <dbReference type="NCBI Taxonomy" id="39272"/>
    <lineage>
        <taxon>Eukaryota</taxon>
        <taxon>Metazoa</taxon>
        <taxon>Ecdysozoa</taxon>
        <taxon>Arthropoda</taxon>
        <taxon>Hexapoda</taxon>
        <taxon>Collembola</taxon>
        <taxon>Symphypleona</taxon>
        <taxon>Sminthuridae</taxon>
        <taxon>Allacma</taxon>
    </lineage>
</organism>
<reference evidence="1" key="1">
    <citation type="submission" date="2021-06" db="EMBL/GenBank/DDBJ databases">
        <authorList>
            <person name="Hodson N. C."/>
            <person name="Mongue J. A."/>
            <person name="Jaron S. K."/>
        </authorList>
    </citation>
    <scope>NUCLEOTIDE SEQUENCE</scope>
</reference>
<name>A0A8J2J3Q7_9HEXA</name>
<keyword evidence="2" id="KW-1185">Reference proteome</keyword>
<sequence>MEVLLGICQRDLFPTRYMTYTNKMRATVAEPIIAKRLISTVVQFSQDTLEIFGAALSKLLQNEASPVEICHFLGVTGFAVTFRNSGVAKGGGSKNESALNIFGAGLVKRSALKKKQIQFQEGNFISKSQVAIFKDQAIKANYLMC</sequence>
<evidence type="ECO:0000313" key="2">
    <source>
        <dbReference type="Proteomes" id="UP000708208"/>
    </source>
</evidence>
<dbReference type="EMBL" id="CAJVCH010008356">
    <property type="protein sequence ID" value="CAG7663209.1"/>
    <property type="molecule type" value="Genomic_DNA"/>
</dbReference>
<proteinExistence type="predicted"/>
<comment type="caution">
    <text evidence="1">The sequence shown here is derived from an EMBL/GenBank/DDBJ whole genome shotgun (WGS) entry which is preliminary data.</text>
</comment>
<dbReference type="AlphaFoldDB" id="A0A8J2J3Q7"/>